<keyword evidence="3" id="KW-0732">Signal</keyword>
<feature type="domain" description="Glycosyl-hydrolase 97 N-terminal" evidence="5">
    <location>
        <begin position="32"/>
        <end position="301"/>
    </location>
</feature>
<feature type="domain" description="Glycosyl-hydrolase 97 catalytic" evidence="4">
    <location>
        <begin position="309"/>
        <end position="471"/>
    </location>
</feature>
<sequence length="661" mass="72979">MKSLTVTGVTSLSFLLVGAIASCTGRPNQWTVSSPNDELTFDLRLGPALDGRDSGALTYTVHREHDGKSHDVLLPSPLGVRRDDQSFVDGLRFVHAGPATDAAGSYDLVHGKRRTIRQPARERVFTFANAAGARIELLVHVANDGVAFRYRFPEQDETPRKVLEEITGFHVPAGSSSWITPQQPPGRYTPAYEDLYVEQPAGTTAKTPSGWAFPALFHVGSEWLLVSESGMTDGNAGTRLEAEAPDGQYRIRLPEAGEGRGVGATTPESKLPWTLPWRVLVTGASTSTIVESTLIEDVAPPSTVADPSWIKAGRVSWSWWSDDDSPRNEAALKSFIDLSAEMGWEYSLIDANWNLMDPAALQRILAYARDKRIGIILWYNSGGPHNDVTEQPRDRMHLRDVRRAEFAKLQQWGVKGVKVDFWQSDKPDRMQQYLDLLRDAADFKLMVDFHGSTLPRGWERTYPQLMTMEGVPGAEQYKFNPEYPGKAAWHNTVLAFTRNAVGAMDYTPVTFTDHKYPRITTDGHELALSVVFESALQHFADSVAAYRALPAPAKDFLAAVPATWEETRLLGGEPGKLVVVARRGQDGWYIGGISGLDTPQRFELDLSFVKKPGAYTLTTVQDGDVPRKLASATRQVSSADKIGIDLLARGGFVATLRSRRD</sequence>
<dbReference type="Pfam" id="PF10566">
    <property type="entry name" value="Glyco_hydro_97"/>
    <property type="match status" value="1"/>
</dbReference>
<dbReference type="GO" id="GO:0016787">
    <property type="term" value="F:hydrolase activity"/>
    <property type="evidence" value="ECO:0007669"/>
    <property type="project" value="UniProtKB-KW"/>
</dbReference>
<evidence type="ECO:0000256" key="3">
    <source>
        <dbReference type="SAM" id="SignalP"/>
    </source>
</evidence>
<proteinExistence type="predicted"/>
<dbReference type="Proteomes" id="UP001370348">
    <property type="component" value="Chromosome"/>
</dbReference>
<protein>
    <submittedName>
        <fullName evidence="7">Glycoside hydrolase family 97 protein</fullName>
    </submittedName>
</protein>
<dbReference type="SUPFAM" id="SSF51445">
    <property type="entry name" value="(Trans)glycosidases"/>
    <property type="match status" value="1"/>
</dbReference>
<feature type="chain" id="PRO_5046567544" evidence="3">
    <location>
        <begin position="22"/>
        <end position="661"/>
    </location>
</feature>
<dbReference type="Gene3D" id="2.70.98.10">
    <property type="match status" value="1"/>
</dbReference>
<evidence type="ECO:0000256" key="1">
    <source>
        <dbReference type="ARBA" id="ARBA00022801"/>
    </source>
</evidence>
<dbReference type="Gene3D" id="3.20.20.70">
    <property type="entry name" value="Aldolase class I"/>
    <property type="match status" value="1"/>
</dbReference>
<dbReference type="EMBL" id="CP089984">
    <property type="protein sequence ID" value="WXB13987.1"/>
    <property type="molecule type" value="Genomic_DNA"/>
</dbReference>
<evidence type="ECO:0000313" key="7">
    <source>
        <dbReference type="EMBL" id="WXB13987.1"/>
    </source>
</evidence>
<name>A0ABZ2LSU1_9BACT</name>
<dbReference type="InterPro" id="IPR013780">
    <property type="entry name" value="Glyco_hydro_b"/>
</dbReference>
<dbReference type="InterPro" id="IPR029486">
    <property type="entry name" value="GH97_N"/>
</dbReference>
<evidence type="ECO:0000259" key="4">
    <source>
        <dbReference type="Pfam" id="PF10566"/>
    </source>
</evidence>
<dbReference type="InterPro" id="IPR029483">
    <property type="entry name" value="GH97_C"/>
</dbReference>
<accession>A0ABZ2LSU1</accession>
<dbReference type="InterPro" id="IPR014718">
    <property type="entry name" value="GH-type_carb-bd"/>
</dbReference>
<evidence type="ECO:0000313" key="8">
    <source>
        <dbReference type="Proteomes" id="UP001370348"/>
    </source>
</evidence>
<dbReference type="InterPro" id="IPR019563">
    <property type="entry name" value="GH97_catalytic"/>
</dbReference>
<dbReference type="Gene3D" id="2.60.40.1180">
    <property type="entry name" value="Golgi alpha-mannosidase II"/>
    <property type="match status" value="1"/>
</dbReference>
<dbReference type="Pfam" id="PF14509">
    <property type="entry name" value="GH97_C"/>
    <property type="match status" value="1"/>
</dbReference>
<feature type="domain" description="Glycosyl-hydrolase 97 C-terminal oligomerisation" evidence="6">
    <location>
        <begin position="563"/>
        <end position="656"/>
    </location>
</feature>
<dbReference type="PANTHER" id="PTHR35803:SF2">
    <property type="entry name" value="RETAINING ALPHA-GALACTOSIDASE"/>
    <property type="match status" value="1"/>
</dbReference>
<dbReference type="RefSeq" id="WP_394823604.1">
    <property type="nucleotide sequence ID" value="NZ_CP089984.1"/>
</dbReference>
<keyword evidence="2" id="KW-0326">Glycosidase</keyword>
<dbReference type="InterPro" id="IPR052720">
    <property type="entry name" value="Glycosyl_hydrolase_97"/>
</dbReference>
<dbReference type="Pfam" id="PF14508">
    <property type="entry name" value="GH97_N"/>
    <property type="match status" value="1"/>
</dbReference>
<keyword evidence="1 7" id="KW-0378">Hydrolase</keyword>
<dbReference type="PANTHER" id="PTHR35803">
    <property type="entry name" value="GLUCAN 1,4-ALPHA-GLUCOSIDASE SUSB-RELATED"/>
    <property type="match status" value="1"/>
</dbReference>
<organism evidence="7 8">
    <name type="scientific">Pendulispora albinea</name>
    <dbReference type="NCBI Taxonomy" id="2741071"/>
    <lineage>
        <taxon>Bacteria</taxon>
        <taxon>Pseudomonadati</taxon>
        <taxon>Myxococcota</taxon>
        <taxon>Myxococcia</taxon>
        <taxon>Myxococcales</taxon>
        <taxon>Sorangiineae</taxon>
        <taxon>Pendulisporaceae</taxon>
        <taxon>Pendulispora</taxon>
    </lineage>
</organism>
<keyword evidence="8" id="KW-1185">Reference proteome</keyword>
<dbReference type="InterPro" id="IPR017853">
    <property type="entry name" value="GH"/>
</dbReference>
<dbReference type="PROSITE" id="PS51257">
    <property type="entry name" value="PROKAR_LIPOPROTEIN"/>
    <property type="match status" value="1"/>
</dbReference>
<evidence type="ECO:0000259" key="5">
    <source>
        <dbReference type="Pfam" id="PF14508"/>
    </source>
</evidence>
<reference evidence="7 8" key="1">
    <citation type="submission" date="2021-12" db="EMBL/GenBank/DDBJ databases">
        <title>Discovery of the Pendulisporaceae a myxobacterial family with distinct sporulation behavior and unique specialized metabolism.</title>
        <authorList>
            <person name="Garcia R."/>
            <person name="Popoff A."/>
            <person name="Bader C.D."/>
            <person name="Loehr J."/>
            <person name="Walesch S."/>
            <person name="Walt C."/>
            <person name="Boldt J."/>
            <person name="Bunk B."/>
            <person name="Haeckl F.J.F.P.J."/>
            <person name="Gunesch A.P."/>
            <person name="Birkelbach J."/>
            <person name="Nuebel U."/>
            <person name="Pietschmann T."/>
            <person name="Bach T."/>
            <person name="Mueller R."/>
        </authorList>
    </citation>
    <scope>NUCLEOTIDE SEQUENCE [LARGE SCALE GENOMIC DNA]</scope>
    <source>
        <strain evidence="7 8">MSr11954</strain>
    </source>
</reference>
<evidence type="ECO:0000259" key="6">
    <source>
        <dbReference type="Pfam" id="PF14509"/>
    </source>
</evidence>
<feature type="signal peptide" evidence="3">
    <location>
        <begin position="1"/>
        <end position="21"/>
    </location>
</feature>
<dbReference type="InterPro" id="IPR013785">
    <property type="entry name" value="Aldolase_TIM"/>
</dbReference>
<gene>
    <name evidence="7" type="ORF">LZC94_39930</name>
</gene>
<evidence type="ECO:0000256" key="2">
    <source>
        <dbReference type="ARBA" id="ARBA00023295"/>
    </source>
</evidence>